<proteinExistence type="predicted"/>
<organism evidence="3 4">
    <name type="scientific">Tepidibacter hydrothermalis</name>
    <dbReference type="NCBI Taxonomy" id="3036126"/>
    <lineage>
        <taxon>Bacteria</taxon>
        <taxon>Bacillati</taxon>
        <taxon>Bacillota</taxon>
        <taxon>Clostridia</taxon>
        <taxon>Peptostreptococcales</taxon>
        <taxon>Peptostreptococcaceae</taxon>
        <taxon>Tepidibacter</taxon>
    </lineage>
</organism>
<sequence>MNKMIKNKPNLKINLQLFAAVGDNAVMQDARTGNVPTEQSKLIIQDFVKGSAVMGLAKYEKMTKPKKEFTYLADGVGAYWVNEGQKIGVSKPTWLKAEMEAKKLGVIIPVTNEALNWSVPEFFANMRSAVAEAFYTKFDQATLFGNDSPYASGQNIWANIITAGNKLEEGSTKKGLGTESSKLMSMIELEDKEPNGWTTTIRFKDALRTAKDELGNPLFKDKTKAEPATLHGLPIGYVKSKSWDHKKARVITGDWDYARYGILKNMEYKISEDATLDVLGEDGKPINLFERDMVALRVTMHVAFMVLKEGAFSALTPKAGE</sequence>
<dbReference type="SUPFAM" id="SSF56563">
    <property type="entry name" value="Major capsid protein gp5"/>
    <property type="match status" value="1"/>
</dbReference>
<dbReference type="RefSeq" id="WP_277734258.1">
    <property type="nucleotide sequence ID" value="NZ_CP120733.1"/>
</dbReference>
<dbReference type="Gene3D" id="3.30.2400.10">
    <property type="entry name" value="Major capsid protein gp5"/>
    <property type="match status" value="1"/>
</dbReference>
<protein>
    <submittedName>
        <fullName evidence="3">Phage major capsid protein</fullName>
    </submittedName>
</protein>
<evidence type="ECO:0000259" key="2">
    <source>
        <dbReference type="Pfam" id="PF05065"/>
    </source>
</evidence>
<dbReference type="InterPro" id="IPR054612">
    <property type="entry name" value="Phage_capsid-like_C"/>
</dbReference>
<gene>
    <name evidence="3" type="ORF">P4S50_07990</name>
</gene>
<reference evidence="3 4" key="1">
    <citation type="submission" date="2023-03" db="EMBL/GenBank/DDBJ databases">
        <title>Complete genome sequence of Tepidibacter sp. SWIR-1, isolated from a deep-sea hydrothermal vent.</title>
        <authorList>
            <person name="Li X."/>
        </authorList>
    </citation>
    <scope>NUCLEOTIDE SEQUENCE [LARGE SCALE GENOMIC DNA]</scope>
    <source>
        <strain evidence="3 4">SWIR-1</strain>
    </source>
</reference>
<name>A0ABY8EGC5_9FIRM</name>
<evidence type="ECO:0000313" key="4">
    <source>
        <dbReference type="Proteomes" id="UP001222800"/>
    </source>
</evidence>
<dbReference type="InterPro" id="IPR024455">
    <property type="entry name" value="Phage_capsid"/>
</dbReference>
<feature type="domain" description="Phage capsid-like C-terminal" evidence="2">
    <location>
        <begin position="35"/>
        <end position="315"/>
    </location>
</feature>
<dbReference type="EMBL" id="CP120733">
    <property type="protein sequence ID" value="WFD12007.1"/>
    <property type="molecule type" value="Genomic_DNA"/>
</dbReference>
<comment type="subcellular location">
    <subcellularLocation>
        <location evidence="1">Virion</location>
    </subcellularLocation>
</comment>
<dbReference type="NCBIfam" id="TIGR01554">
    <property type="entry name" value="major_cap_HK97"/>
    <property type="match status" value="1"/>
</dbReference>
<accession>A0ABY8EGC5</accession>
<dbReference type="Pfam" id="PF05065">
    <property type="entry name" value="Phage_capsid"/>
    <property type="match status" value="1"/>
</dbReference>
<dbReference type="Proteomes" id="UP001222800">
    <property type="component" value="Chromosome"/>
</dbReference>
<evidence type="ECO:0000313" key="3">
    <source>
        <dbReference type="EMBL" id="WFD12007.1"/>
    </source>
</evidence>
<evidence type="ECO:0000256" key="1">
    <source>
        <dbReference type="ARBA" id="ARBA00004328"/>
    </source>
</evidence>
<dbReference type="Gene3D" id="3.30.2320.10">
    <property type="entry name" value="hypothetical protein PF0899 domain"/>
    <property type="match status" value="1"/>
</dbReference>
<keyword evidence="4" id="KW-1185">Reference proteome</keyword>